<reference evidence="12" key="1">
    <citation type="submission" date="2025-08" db="UniProtKB">
        <authorList>
            <consortium name="RefSeq"/>
        </authorList>
    </citation>
    <scope>IDENTIFICATION</scope>
    <source>
        <strain evidence="12">Mau12</strain>
        <tissue evidence="12">Whole Body</tissue>
    </source>
</reference>
<dbReference type="GeneID" id="117146314"/>
<evidence type="ECO:0000313" key="12">
    <source>
        <dbReference type="RefSeq" id="XP_033168262.1"/>
    </source>
</evidence>
<keyword evidence="3 9" id="KW-0064">Aspartyl protease</keyword>
<evidence type="ECO:0000256" key="8">
    <source>
        <dbReference type="PIRSR" id="PIRSR601461-2"/>
    </source>
</evidence>
<proteinExistence type="inferred from homology"/>
<dbReference type="InterPro" id="IPR001969">
    <property type="entry name" value="Aspartic_peptidase_AS"/>
</dbReference>
<dbReference type="PRINTS" id="PR00792">
    <property type="entry name" value="PEPSIN"/>
</dbReference>
<dbReference type="GO" id="GO:0006508">
    <property type="term" value="P:proteolysis"/>
    <property type="evidence" value="ECO:0007669"/>
    <property type="project" value="UniProtKB-KW"/>
</dbReference>
<feature type="active site" evidence="7">
    <location>
        <position position="354"/>
    </location>
</feature>
<keyword evidence="4 9" id="KW-0378">Hydrolase</keyword>
<dbReference type="FunFam" id="2.40.70.10:FF:000091">
    <property type="entry name" value="GG22202"/>
    <property type="match status" value="1"/>
</dbReference>
<evidence type="ECO:0000313" key="11">
    <source>
        <dbReference type="Proteomes" id="UP000515162"/>
    </source>
</evidence>
<name>A0A6P8KM55_DROMA</name>
<keyword evidence="6" id="KW-0325">Glycoprotein</keyword>
<evidence type="ECO:0000256" key="1">
    <source>
        <dbReference type="ARBA" id="ARBA00007447"/>
    </source>
</evidence>
<accession>A0A6P8KM55</accession>
<dbReference type="PROSITE" id="PS51767">
    <property type="entry name" value="PEPTIDASE_A1"/>
    <property type="match status" value="1"/>
</dbReference>
<dbReference type="InterPro" id="IPR001461">
    <property type="entry name" value="Aspartic_peptidase_A1"/>
</dbReference>
<dbReference type="SUPFAM" id="SSF50630">
    <property type="entry name" value="Acid proteases"/>
    <property type="match status" value="1"/>
</dbReference>
<dbReference type="PROSITE" id="PS00141">
    <property type="entry name" value="ASP_PROTEASE"/>
    <property type="match status" value="2"/>
</dbReference>
<dbReference type="GO" id="GO:0004190">
    <property type="term" value="F:aspartic-type endopeptidase activity"/>
    <property type="evidence" value="ECO:0007669"/>
    <property type="project" value="UniProtKB-KW"/>
</dbReference>
<organism evidence="11 12">
    <name type="scientific">Drosophila mauritiana</name>
    <name type="common">Fruit fly</name>
    <dbReference type="NCBI Taxonomy" id="7226"/>
    <lineage>
        <taxon>Eukaryota</taxon>
        <taxon>Metazoa</taxon>
        <taxon>Ecdysozoa</taxon>
        <taxon>Arthropoda</taxon>
        <taxon>Hexapoda</taxon>
        <taxon>Insecta</taxon>
        <taxon>Pterygota</taxon>
        <taxon>Neoptera</taxon>
        <taxon>Endopterygota</taxon>
        <taxon>Diptera</taxon>
        <taxon>Brachycera</taxon>
        <taxon>Muscomorpha</taxon>
        <taxon>Ephydroidea</taxon>
        <taxon>Drosophilidae</taxon>
        <taxon>Drosophila</taxon>
        <taxon>Sophophora</taxon>
    </lineage>
</organism>
<dbReference type="PANTHER" id="PTHR47966">
    <property type="entry name" value="BETA-SITE APP-CLEAVING ENZYME, ISOFORM A-RELATED"/>
    <property type="match status" value="1"/>
</dbReference>
<dbReference type="Proteomes" id="UP000515162">
    <property type="component" value="Chromosome 2L"/>
</dbReference>
<feature type="active site" evidence="7">
    <location>
        <position position="169"/>
    </location>
</feature>
<dbReference type="Gene3D" id="2.40.70.10">
    <property type="entry name" value="Acid Proteases"/>
    <property type="match status" value="2"/>
</dbReference>
<protein>
    <submittedName>
        <fullName evidence="12">Lysosomal aspartic protease</fullName>
    </submittedName>
</protein>
<evidence type="ECO:0000256" key="7">
    <source>
        <dbReference type="PIRSR" id="PIRSR601461-1"/>
    </source>
</evidence>
<feature type="domain" description="Peptidase A1" evidence="10">
    <location>
        <begin position="151"/>
        <end position="460"/>
    </location>
</feature>
<dbReference type="FunFam" id="2.40.70.10:FF:000002">
    <property type="entry name" value="Vacuolar aspartic proteinase"/>
    <property type="match status" value="1"/>
</dbReference>
<evidence type="ECO:0000256" key="5">
    <source>
        <dbReference type="ARBA" id="ARBA00023157"/>
    </source>
</evidence>
<evidence type="ECO:0000256" key="2">
    <source>
        <dbReference type="ARBA" id="ARBA00022670"/>
    </source>
</evidence>
<dbReference type="InterPro" id="IPR021109">
    <property type="entry name" value="Peptidase_aspartic_dom_sf"/>
</dbReference>
<dbReference type="PANTHER" id="PTHR47966:SF51">
    <property type="entry name" value="BETA-SITE APP-CLEAVING ENZYME, ISOFORM A-RELATED"/>
    <property type="match status" value="1"/>
</dbReference>
<keyword evidence="11" id="KW-1185">Reference proteome</keyword>
<comment type="similarity">
    <text evidence="1 9">Belongs to the peptidase A1 family.</text>
</comment>
<evidence type="ECO:0000256" key="4">
    <source>
        <dbReference type="ARBA" id="ARBA00022801"/>
    </source>
</evidence>
<dbReference type="InterPro" id="IPR033121">
    <property type="entry name" value="PEPTIDASE_A1"/>
</dbReference>
<evidence type="ECO:0000259" key="10">
    <source>
        <dbReference type="PROSITE" id="PS51767"/>
    </source>
</evidence>
<evidence type="ECO:0000256" key="3">
    <source>
        <dbReference type="ARBA" id="ARBA00022750"/>
    </source>
</evidence>
<evidence type="ECO:0000256" key="9">
    <source>
        <dbReference type="RuleBase" id="RU000454"/>
    </source>
</evidence>
<dbReference type="RefSeq" id="XP_033168262.1">
    <property type="nucleotide sequence ID" value="XM_033312371.1"/>
</dbReference>
<keyword evidence="2 9" id="KW-0645">Protease</keyword>
<dbReference type="GO" id="GO:0005764">
    <property type="term" value="C:lysosome"/>
    <property type="evidence" value="ECO:0007669"/>
    <property type="project" value="TreeGrafter"/>
</dbReference>
<dbReference type="AlphaFoldDB" id="A0A6P8KM55"/>
<sequence>MDKDHRSSLISFFGTVLDLSPTIYKAVSDVFFFSLAPDDKEGNRISFVRKAQSSHQIIMLKWLVLLTILALVSAEIHRIKIHKNQDHKNTRQHRKQAIQALKQKYHQQDVVIIYDDGVPIYVQPDYGYDYPSQPSDDYTSEELGNSMNMYYYGLIGIGTPEQYFKVVFDTGSANLWVPSSQCLATDVACQQHNQYNSSASSTFVSSGQNFSIQYGTGSVSGYLAMDTVTINGLAIANQTFGEAVSQPGASFTDVAFDGILGMGYQQIAEDNVVPPFYNLYEEGLIDEPVFGFYLARNGSAVEGGQLTLGGTDQNLIAGEMTYTPVTQQGYWQFSVNNITWNGTVISSGCQAIADTGTSLIAAPSAAYIQLNNLIGGVLIQGEYYVPCSTVSSLPVLTINIGGTNFYLPPSVYIQTYTEGNYTTCMSTFTDIGTGFWILGDVFLGQYYSEFDFGQNRVGFATLA</sequence>
<keyword evidence="5 8" id="KW-1015">Disulfide bond</keyword>
<gene>
    <name evidence="12" type="primary">LOC117146314</name>
</gene>
<evidence type="ECO:0000256" key="6">
    <source>
        <dbReference type="ARBA" id="ARBA00023180"/>
    </source>
</evidence>
<dbReference type="Pfam" id="PF00026">
    <property type="entry name" value="Asp"/>
    <property type="match status" value="1"/>
</dbReference>
<feature type="disulfide bond" evidence="8">
    <location>
        <begin position="182"/>
        <end position="189"/>
    </location>
</feature>